<organism evidence="2 3">
    <name type="scientific">Caballeronia pedi</name>
    <dbReference type="NCBI Taxonomy" id="1777141"/>
    <lineage>
        <taxon>Bacteria</taxon>
        <taxon>Pseudomonadati</taxon>
        <taxon>Pseudomonadota</taxon>
        <taxon>Betaproteobacteria</taxon>
        <taxon>Burkholderiales</taxon>
        <taxon>Burkholderiaceae</taxon>
        <taxon>Caballeronia</taxon>
    </lineage>
</organism>
<gene>
    <name evidence="2" type="ORF">AWB80_08243</name>
</gene>
<name>A0A158E4Y8_9BURK</name>
<proteinExistence type="predicted"/>
<evidence type="ECO:0000313" key="3">
    <source>
        <dbReference type="Proteomes" id="UP000054911"/>
    </source>
</evidence>
<dbReference type="Pfam" id="PF11154">
    <property type="entry name" value="DUF2934"/>
    <property type="match status" value="1"/>
</dbReference>
<feature type="region of interest" description="Disordered" evidence="1">
    <location>
        <begin position="42"/>
        <end position="61"/>
    </location>
</feature>
<dbReference type="Proteomes" id="UP000054911">
    <property type="component" value="Unassembled WGS sequence"/>
</dbReference>
<accession>A0A158E4Y8</accession>
<evidence type="ECO:0000256" key="1">
    <source>
        <dbReference type="SAM" id="MobiDB-lite"/>
    </source>
</evidence>
<keyword evidence="3" id="KW-1185">Reference proteome</keyword>
<dbReference type="EMBL" id="FCOE02000072">
    <property type="protein sequence ID" value="SAL01951.1"/>
    <property type="molecule type" value="Genomic_DNA"/>
</dbReference>
<dbReference type="AlphaFoldDB" id="A0A158E4Y8"/>
<comment type="caution">
    <text evidence="2">The sequence shown here is derived from an EMBL/GenBank/DDBJ whole genome shotgun (WGS) entry which is preliminary data.</text>
</comment>
<dbReference type="OrthoDB" id="8909820at2"/>
<evidence type="ECO:0000313" key="2">
    <source>
        <dbReference type="EMBL" id="SAL01951.1"/>
    </source>
</evidence>
<reference evidence="2" key="1">
    <citation type="submission" date="2016-01" db="EMBL/GenBank/DDBJ databases">
        <authorList>
            <person name="Peeters C."/>
        </authorList>
    </citation>
    <scope>NUCLEOTIDE SEQUENCE [LARGE SCALE GENOMIC DNA]</scope>
    <source>
        <strain evidence="2">LMG 29323</strain>
    </source>
</reference>
<sequence length="61" mass="6710">MDVPAGEEQIQTLAYWLWKEAGSPDGRSDEFWLLAQHQLAKEPRMGDTVPAAPADNPASES</sequence>
<dbReference type="InterPro" id="IPR021327">
    <property type="entry name" value="DUF2934"/>
</dbReference>
<evidence type="ECO:0008006" key="4">
    <source>
        <dbReference type="Google" id="ProtNLM"/>
    </source>
</evidence>
<protein>
    <recommendedName>
        <fullName evidence="4">DUF2934 domain-containing protein</fullName>
    </recommendedName>
</protein>